<reference evidence="2" key="2">
    <citation type="journal article" date="2024" name="Plant">
        <title>Genomic evolution and insights into agronomic trait innovations of Sesamum species.</title>
        <authorList>
            <person name="Miao H."/>
            <person name="Wang L."/>
            <person name="Qu L."/>
            <person name="Liu H."/>
            <person name="Sun Y."/>
            <person name="Le M."/>
            <person name="Wang Q."/>
            <person name="Wei S."/>
            <person name="Zheng Y."/>
            <person name="Lin W."/>
            <person name="Duan Y."/>
            <person name="Cao H."/>
            <person name="Xiong S."/>
            <person name="Wang X."/>
            <person name="Wei L."/>
            <person name="Li C."/>
            <person name="Ma Q."/>
            <person name="Ju M."/>
            <person name="Zhao R."/>
            <person name="Li G."/>
            <person name="Mu C."/>
            <person name="Tian Q."/>
            <person name="Mei H."/>
            <person name="Zhang T."/>
            <person name="Gao T."/>
            <person name="Zhang H."/>
        </authorList>
    </citation>
    <scope>NUCLEOTIDE SEQUENCE</scope>
    <source>
        <strain evidence="2">3651</strain>
    </source>
</reference>
<evidence type="ECO:0000256" key="1">
    <source>
        <dbReference type="SAM" id="MobiDB-lite"/>
    </source>
</evidence>
<name>A0AAE2C993_9LAMI</name>
<dbReference type="AlphaFoldDB" id="A0AAE2C993"/>
<evidence type="ECO:0000313" key="3">
    <source>
        <dbReference type="Proteomes" id="UP001293254"/>
    </source>
</evidence>
<accession>A0AAE2C993</accession>
<dbReference type="EMBL" id="JACGWO010000012">
    <property type="protein sequence ID" value="KAK4413646.1"/>
    <property type="molecule type" value="Genomic_DNA"/>
</dbReference>
<organism evidence="2 3">
    <name type="scientific">Sesamum alatum</name>
    <dbReference type="NCBI Taxonomy" id="300844"/>
    <lineage>
        <taxon>Eukaryota</taxon>
        <taxon>Viridiplantae</taxon>
        <taxon>Streptophyta</taxon>
        <taxon>Embryophyta</taxon>
        <taxon>Tracheophyta</taxon>
        <taxon>Spermatophyta</taxon>
        <taxon>Magnoliopsida</taxon>
        <taxon>eudicotyledons</taxon>
        <taxon>Gunneridae</taxon>
        <taxon>Pentapetalae</taxon>
        <taxon>asterids</taxon>
        <taxon>lamiids</taxon>
        <taxon>Lamiales</taxon>
        <taxon>Pedaliaceae</taxon>
        <taxon>Sesamum</taxon>
    </lineage>
</organism>
<comment type="caution">
    <text evidence="2">The sequence shown here is derived from an EMBL/GenBank/DDBJ whole genome shotgun (WGS) entry which is preliminary data.</text>
</comment>
<evidence type="ECO:0000313" key="2">
    <source>
        <dbReference type="EMBL" id="KAK4413646.1"/>
    </source>
</evidence>
<keyword evidence="3" id="KW-1185">Reference proteome</keyword>
<feature type="region of interest" description="Disordered" evidence="1">
    <location>
        <begin position="52"/>
        <end position="72"/>
    </location>
</feature>
<proteinExistence type="predicted"/>
<protein>
    <submittedName>
        <fullName evidence="2">Uncharacterized protein</fullName>
    </submittedName>
</protein>
<dbReference type="Proteomes" id="UP001293254">
    <property type="component" value="Unassembled WGS sequence"/>
</dbReference>
<gene>
    <name evidence="2" type="ORF">Salat_2777400</name>
</gene>
<reference evidence="2" key="1">
    <citation type="submission" date="2020-06" db="EMBL/GenBank/DDBJ databases">
        <authorList>
            <person name="Li T."/>
            <person name="Hu X."/>
            <person name="Zhang T."/>
            <person name="Song X."/>
            <person name="Zhang H."/>
            <person name="Dai N."/>
            <person name="Sheng W."/>
            <person name="Hou X."/>
            <person name="Wei L."/>
        </authorList>
    </citation>
    <scope>NUCLEOTIDE SEQUENCE</scope>
    <source>
        <strain evidence="2">3651</strain>
        <tissue evidence="2">Leaf</tissue>
    </source>
</reference>
<sequence>MDEEGTTFGDDVIPLKENDGFKTPDYYTTHLDSPFEPFGNTNDIFSSYQPHATTTVNESSTPKKTGSSARKCKQQANNAVDGVFLETLNTFVHSQNYRLGDIAKRIGINYDIKELRTRVYQVLDVIPQIAKREKIRVAQKLVSNAEKMDLFFSLPDEDKIIIVKMMMDGSI</sequence>